<feature type="domain" description="F-box" evidence="1">
    <location>
        <begin position="14"/>
        <end position="49"/>
    </location>
</feature>
<comment type="caution">
    <text evidence="2">The sequence shown here is derived from an EMBL/GenBank/DDBJ whole genome shotgun (WGS) entry which is preliminary data.</text>
</comment>
<evidence type="ECO:0000259" key="1">
    <source>
        <dbReference type="Pfam" id="PF12937"/>
    </source>
</evidence>
<dbReference type="Gene3D" id="1.20.1280.50">
    <property type="match status" value="1"/>
</dbReference>
<dbReference type="OrthoDB" id="812961at2759"/>
<proteinExistence type="predicted"/>
<dbReference type="SUPFAM" id="SSF81383">
    <property type="entry name" value="F-box domain"/>
    <property type="match status" value="1"/>
</dbReference>
<dbReference type="EMBL" id="AWUE01013162">
    <property type="protein sequence ID" value="OMP07560.1"/>
    <property type="molecule type" value="Genomic_DNA"/>
</dbReference>
<protein>
    <recommendedName>
        <fullName evidence="1">F-box domain-containing protein</fullName>
    </recommendedName>
</protein>
<organism evidence="2 3">
    <name type="scientific">Corchorus olitorius</name>
    <dbReference type="NCBI Taxonomy" id="93759"/>
    <lineage>
        <taxon>Eukaryota</taxon>
        <taxon>Viridiplantae</taxon>
        <taxon>Streptophyta</taxon>
        <taxon>Embryophyta</taxon>
        <taxon>Tracheophyta</taxon>
        <taxon>Spermatophyta</taxon>
        <taxon>Magnoliopsida</taxon>
        <taxon>eudicotyledons</taxon>
        <taxon>Gunneridae</taxon>
        <taxon>Pentapetalae</taxon>
        <taxon>rosids</taxon>
        <taxon>malvids</taxon>
        <taxon>Malvales</taxon>
        <taxon>Malvaceae</taxon>
        <taxon>Grewioideae</taxon>
        <taxon>Apeibeae</taxon>
        <taxon>Corchorus</taxon>
    </lineage>
</organism>
<dbReference type="InterPro" id="IPR044809">
    <property type="entry name" value="AUF1-like"/>
</dbReference>
<evidence type="ECO:0000313" key="3">
    <source>
        <dbReference type="Proteomes" id="UP000187203"/>
    </source>
</evidence>
<name>A0A1R3KKE8_9ROSI</name>
<dbReference type="AlphaFoldDB" id="A0A1R3KKE8"/>
<dbReference type="InterPro" id="IPR036047">
    <property type="entry name" value="F-box-like_dom_sf"/>
</dbReference>
<keyword evidence="3" id="KW-1185">Reference proteome</keyword>
<evidence type="ECO:0000313" key="2">
    <source>
        <dbReference type="EMBL" id="OMP07560.1"/>
    </source>
</evidence>
<reference evidence="3" key="1">
    <citation type="submission" date="2013-09" db="EMBL/GenBank/DDBJ databases">
        <title>Corchorus olitorius genome sequencing.</title>
        <authorList>
            <person name="Alam M."/>
            <person name="Haque M.S."/>
            <person name="Islam M.S."/>
            <person name="Emdad E.M."/>
            <person name="Islam M.M."/>
            <person name="Ahmed B."/>
            <person name="Halim A."/>
            <person name="Hossen Q.M.M."/>
            <person name="Hossain M.Z."/>
            <person name="Ahmed R."/>
            <person name="Khan M.M."/>
            <person name="Islam R."/>
            <person name="Rashid M.M."/>
            <person name="Khan S.A."/>
            <person name="Rahman M.S."/>
            <person name="Alam M."/>
            <person name="Yahiya A.S."/>
            <person name="Khan M.S."/>
            <person name="Azam M.S."/>
            <person name="Haque T."/>
            <person name="Lashkar M.Z.H."/>
            <person name="Akhand A.I."/>
            <person name="Morshed G."/>
            <person name="Roy S."/>
            <person name="Uddin K.S."/>
            <person name="Rabeya T."/>
            <person name="Hossain A.S."/>
            <person name="Chowdhury A."/>
            <person name="Snigdha A.R."/>
            <person name="Mortoza M.S."/>
            <person name="Matin S.A."/>
            <person name="Hoque S.M.E."/>
            <person name="Islam M.K."/>
            <person name="Roy D.K."/>
            <person name="Haider R."/>
            <person name="Moosa M.M."/>
            <person name="Elias S.M."/>
            <person name="Hasan A.M."/>
            <person name="Jahan S."/>
            <person name="Shafiuddin M."/>
            <person name="Mahmood N."/>
            <person name="Shommy N.S."/>
        </authorList>
    </citation>
    <scope>NUCLEOTIDE SEQUENCE [LARGE SCALE GENOMIC DNA]</scope>
    <source>
        <strain evidence="3">cv. O-4</strain>
    </source>
</reference>
<accession>A0A1R3KKE8</accession>
<gene>
    <name evidence="2" type="ORF">COLO4_07228</name>
</gene>
<dbReference type="Proteomes" id="UP000187203">
    <property type="component" value="Unassembled WGS sequence"/>
</dbReference>
<dbReference type="STRING" id="93759.A0A1R3KKE8"/>
<dbReference type="InterPro" id="IPR001810">
    <property type="entry name" value="F-box_dom"/>
</dbReference>
<dbReference type="Pfam" id="PF12937">
    <property type="entry name" value="F-box-like"/>
    <property type="match status" value="1"/>
</dbReference>
<dbReference type="PANTHER" id="PTHR31215">
    <property type="entry name" value="OS05G0510400 PROTEIN-RELATED"/>
    <property type="match status" value="1"/>
</dbReference>
<sequence>MYSKTDSDSDSDYFDCLPDALLLLIFNKLQDSKSLTKCLLVSKRFSSLVPLTNTIFISIPPLSKPNPVSFLRLLLHNLFLKPLKCFNQIMAPNPATTMSFDTSYCQPNGVLKNFKEISSLHLELPSHGSSNSGASFLKWKAEFGTNLKTCIILGATSFQKSNKFSSSLQQKVEECREQILTDDELKLRVIWTISCLIAASTRHYLFKQILADHSIPMVQKVEISDANKQGKFYMGKEGLVEMKNSMNSEQERLVESSSEEAAAMVRTPIPELSMKLWYLPKLELPESGYEMTGATLVLIKPVDGMVDQKRNINGDLMVGSWDFEGDCKEFSEAVREMIKVKKSYLMTMSSF</sequence>